<feature type="transmembrane region" description="Helical" evidence="1">
    <location>
        <begin position="40"/>
        <end position="57"/>
    </location>
</feature>
<evidence type="ECO:0000256" key="1">
    <source>
        <dbReference type="SAM" id="Phobius"/>
    </source>
</evidence>
<dbReference type="Proteomes" id="UP001269375">
    <property type="component" value="Unassembled WGS sequence"/>
</dbReference>
<reference evidence="2 3" key="1">
    <citation type="submission" date="2023-04" db="EMBL/GenBank/DDBJ databases">
        <title>A long-awaited taxogenomic arrangement of the family Halomonadaceae.</title>
        <authorList>
            <person name="De La Haba R."/>
            <person name="Chuvochina M."/>
            <person name="Wittouck S."/>
            <person name="Arahal D.R."/>
            <person name="Sanchez-Porro C."/>
            <person name="Hugenholtz P."/>
            <person name="Ventosa A."/>
        </authorList>
    </citation>
    <scope>NUCLEOTIDE SEQUENCE [LARGE SCALE GENOMIC DNA]</scope>
    <source>
        <strain evidence="2 3">DSM 22428</strain>
    </source>
</reference>
<keyword evidence="3" id="KW-1185">Reference proteome</keyword>
<dbReference type="EMBL" id="JARWAO010000003">
    <property type="protein sequence ID" value="MDR5896017.1"/>
    <property type="molecule type" value="Genomic_DNA"/>
</dbReference>
<keyword evidence="1" id="KW-1133">Transmembrane helix</keyword>
<proteinExistence type="predicted"/>
<sequence>MDRNALNTNLAAARLSTMWGLAVTMLVAIPYYWWLRDDTREILLGGGAIAVVIAALLRQKKEGVAPRDVLARFLGWLVLFLGVYAIGLSVDALGLLPSLLDAQRVPAALAWLPKAGIIALVVQIVHGLLKRRREA</sequence>
<comment type="caution">
    <text evidence="2">The sequence shown here is derived from an EMBL/GenBank/DDBJ whole genome shotgun (WGS) entry which is preliminary data.</text>
</comment>
<accession>A0ABU1GVE6</accession>
<evidence type="ECO:0000313" key="2">
    <source>
        <dbReference type="EMBL" id="MDR5896017.1"/>
    </source>
</evidence>
<keyword evidence="1" id="KW-0812">Transmembrane</keyword>
<feature type="transmembrane region" description="Helical" evidence="1">
    <location>
        <begin position="108"/>
        <end position="129"/>
    </location>
</feature>
<feature type="transmembrane region" description="Helical" evidence="1">
    <location>
        <begin position="69"/>
        <end position="88"/>
    </location>
</feature>
<feature type="transmembrane region" description="Helical" evidence="1">
    <location>
        <begin position="12"/>
        <end position="34"/>
    </location>
</feature>
<protein>
    <submittedName>
        <fullName evidence="2">Uncharacterized protein</fullName>
    </submittedName>
</protein>
<keyword evidence="1" id="KW-0472">Membrane</keyword>
<name>A0ABU1GVE6_9GAMM</name>
<gene>
    <name evidence="2" type="ORF">QC825_08045</name>
</gene>
<dbReference type="RefSeq" id="WP_251589957.1">
    <property type="nucleotide sequence ID" value="NZ_JAMLJI010000001.1"/>
</dbReference>
<evidence type="ECO:0000313" key="3">
    <source>
        <dbReference type="Proteomes" id="UP001269375"/>
    </source>
</evidence>
<organism evidence="2 3">
    <name type="scientific">Larsenimonas suaedae</name>
    <dbReference type="NCBI Taxonomy" id="1851019"/>
    <lineage>
        <taxon>Bacteria</taxon>
        <taxon>Pseudomonadati</taxon>
        <taxon>Pseudomonadota</taxon>
        <taxon>Gammaproteobacteria</taxon>
        <taxon>Oceanospirillales</taxon>
        <taxon>Halomonadaceae</taxon>
        <taxon>Larsenimonas</taxon>
    </lineage>
</organism>